<name>A0A9P5HQ13_9HELO</name>
<gene>
    <name evidence="2" type="ORF">EAE97_012197</name>
</gene>
<comment type="caution">
    <text evidence="2">The sequence shown here is derived from an EMBL/GenBank/DDBJ whole genome shotgun (WGS) entry which is preliminary data.</text>
</comment>
<evidence type="ECO:0000313" key="2">
    <source>
        <dbReference type="EMBL" id="KAF7915558.1"/>
    </source>
</evidence>
<dbReference type="RefSeq" id="XP_038726452.1">
    <property type="nucleotide sequence ID" value="XM_038882711.1"/>
</dbReference>
<dbReference type="AlphaFoldDB" id="A0A9P5HQ13"/>
<evidence type="ECO:0000313" key="3">
    <source>
        <dbReference type="Proteomes" id="UP000710849"/>
    </source>
</evidence>
<protein>
    <submittedName>
        <fullName evidence="2">Uncharacterized protein</fullName>
    </submittedName>
</protein>
<dbReference type="EMBL" id="RCSW01000056">
    <property type="protein sequence ID" value="KAF7915558.1"/>
    <property type="molecule type" value="Genomic_DNA"/>
</dbReference>
<evidence type="ECO:0000256" key="1">
    <source>
        <dbReference type="SAM" id="MobiDB-lite"/>
    </source>
</evidence>
<dbReference type="Proteomes" id="UP000710849">
    <property type="component" value="Unassembled WGS sequence"/>
</dbReference>
<keyword evidence="3" id="KW-1185">Reference proteome</keyword>
<dbReference type="GeneID" id="62155784"/>
<feature type="region of interest" description="Disordered" evidence="1">
    <location>
        <begin position="197"/>
        <end position="235"/>
    </location>
</feature>
<organism evidence="2 3">
    <name type="scientific">Botrytis byssoidea</name>
    <dbReference type="NCBI Taxonomy" id="139641"/>
    <lineage>
        <taxon>Eukaryota</taxon>
        <taxon>Fungi</taxon>
        <taxon>Dikarya</taxon>
        <taxon>Ascomycota</taxon>
        <taxon>Pezizomycotina</taxon>
        <taxon>Leotiomycetes</taxon>
        <taxon>Helotiales</taxon>
        <taxon>Sclerotiniaceae</taxon>
        <taxon>Botrytis</taxon>
    </lineage>
</organism>
<proteinExistence type="predicted"/>
<sequence>MGTIAGYLHFQTTGVVIKWLEDEDKLRGLLNNWLEEKRKVLHDLTSEHSALVTGDTFPITHAILEMNLKRNDPGHYCYLHTIHKIIKAYPNHCPNDAPFFPKEIHSRENWHRGLRAFRILHREGKIRQRGARSTPALKLLWLDDETLKSSRSMDETAEYGVFKARESGEVLELENLSGRDDEDNPLEETQEQNIAEMEALHRSLNSTGDIAKETVSRCKDARKTRKETPPEEMKA</sequence>
<feature type="compositionally biased region" description="Basic and acidic residues" evidence="1">
    <location>
        <begin position="210"/>
        <end position="235"/>
    </location>
</feature>
<reference evidence="2 3" key="1">
    <citation type="journal article" date="2020" name="Genome Biol. Evol.">
        <title>Comparative genomics of Sclerotiniaceae.</title>
        <authorList>
            <person name="Valero Jimenez C.A."/>
            <person name="Steentjes M."/>
            <person name="Scholten O.E."/>
            <person name="Van Kan J.A.L."/>
        </authorList>
    </citation>
    <scope>NUCLEOTIDE SEQUENCE [LARGE SCALE GENOMIC DNA]</scope>
    <source>
        <strain evidence="2 3">MUCL 94</strain>
    </source>
</reference>
<accession>A0A9P5HQ13</accession>